<comment type="pathway">
    <text evidence="2">Cofactor biosynthesis; thiamine diphosphate biosynthesis; thiamine diphosphate from thiamine phosphate: step 1/1.</text>
</comment>
<feature type="binding site" evidence="2">
    <location>
        <position position="273"/>
    </location>
    <ligand>
        <name>substrate</name>
    </ligand>
</feature>
<dbReference type="NCBIfam" id="TIGR01379">
    <property type="entry name" value="thiL"/>
    <property type="match status" value="1"/>
</dbReference>
<feature type="binding site" evidence="2">
    <location>
        <position position="153"/>
    </location>
    <ligand>
        <name>ATP</name>
        <dbReference type="ChEBI" id="CHEBI:30616"/>
    </ligand>
</feature>
<dbReference type="PIRSF" id="PIRSF005303">
    <property type="entry name" value="Thiam_monoph_kin"/>
    <property type="match status" value="1"/>
</dbReference>
<organism evidence="5 6">
    <name type="scientific">Desulfomonile tiedjei</name>
    <dbReference type="NCBI Taxonomy" id="2358"/>
    <lineage>
        <taxon>Bacteria</taxon>
        <taxon>Pseudomonadati</taxon>
        <taxon>Thermodesulfobacteriota</taxon>
        <taxon>Desulfomonilia</taxon>
        <taxon>Desulfomonilales</taxon>
        <taxon>Desulfomonilaceae</taxon>
        <taxon>Desulfomonile</taxon>
    </lineage>
</organism>
<keyword evidence="2 5" id="KW-0808">Transferase</keyword>
<feature type="binding site" evidence="2">
    <location>
        <position position="79"/>
    </location>
    <ligand>
        <name>Mg(2+)</name>
        <dbReference type="ChEBI" id="CHEBI:18420"/>
        <label>4</label>
    </ligand>
</feature>
<keyword evidence="2" id="KW-0479">Metal-binding</keyword>
<reference evidence="5" key="1">
    <citation type="submission" date="2020-07" db="EMBL/GenBank/DDBJ databases">
        <title>Huge and variable diversity of episymbiotic CPR bacteria and DPANN archaea in groundwater ecosystems.</title>
        <authorList>
            <person name="He C.Y."/>
            <person name="Keren R."/>
            <person name="Whittaker M."/>
            <person name="Farag I.F."/>
            <person name="Doudna J."/>
            <person name="Cate J.H.D."/>
            <person name="Banfield J.F."/>
        </authorList>
    </citation>
    <scope>NUCLEOTIDE SEQUENCE</scope>
    <source>
        <strain evidence="5">NC_groundwater_1664_Pr3_B-0.1um_52_9</strain>
    </source>
</reference>
<feature type="binding site" evidence="2">
    <location>
        <position position="127"/>
    </location>
    <ligand>
        <name>Mg(2+)</name>
        <dbReference type="ChEBI" id="CHEBI:18420"/>
        <label>1</label>
    </ligand>
</feature>
<keyword evidence="2" id="KW-0547">Nucleotide-binding</keyword>
<evidence type="ECO:0000313" key="6">
    <source>
        <dbReference type="Proteomes" id="UP000807825"/>
    </source>
</evidence>
<dbReference type="GO" id="GO:0000287">
    <property type="term" value="F:magnesium ion binding"/>
    <property type="evidence" value="ECO:0007669"/>
    <property type="project" value="UniProtKB-UniRule"/>
</dbReference>
<dbReference type="InterPro" id="IPR006283">
    <property type="entry name" value="ThiL-like"/>
</dbReference>
<dbReference type="Gene3D" id="3.30.1330.10">
    <property type="entry name" value="PurM-like, N-terminal domain"/>
    <property type="match status" value="1"/>
</dbReference>
<feature type="binding site" evidence="2">
    <location>
        <position position="79"/>
    </location>
    <ligand>
        <name>Mg(2+)</name>
        <dbReference type="ChEBI" id="CHEBI:18420"/>
        <label>3</label>
    </ligand>
</feature>
<feature type="domain" description="PurM-like C-terminal" evidence="4">
    <location>
        <begin position="157"/>
        <end position="314"/>
    </location>
</feature>
<evidence type="ECO:0000259" key="3">
    <source>
        <dbReference type="Pfam" id="PF00586"/>
    </source>
</evidence>
<feature type="binding site" evidence="2">
    <location>
        <position position="109"/>
    </location>
    <ligand>
        <name>ATP</name>
        <dbReference type="ChEBI" id="CHEBI:30616"/>
    </ligand>
</feature>
<evidence type="ECO:0000259" key="4">
    <source>
        <dbReference type="Pfam" id="PF02769"/>
    </source>
</evidence>
<dbReference type="GO" id="GO:0009229">
    <property type="term" value="P:thiamine diphosphate biosynthetic process"/>
    <property type="evidence" value="ECO:0007669"/>
    <property type="project" value="UniProtKB-UniRule"/>
</dbReference>
<dbReference type="SUPFAM" id="SSF55326">
    <property type="entry name" value="PurM N-terminal domain-like"/>
    <property type="match status" value="1"/>
</dbReference>
<keyword evidence="1 2" id="KW-0784">Thiamine biosynthesis</keyword>
<feature type="binding site" evidence="2">
    <location>
        <position position="49"/>
    </location>
    <ligand>
        <name>Mg(2+)</name>
        <dbReference type="ChEBI" id="CHEBI:18420"/>
        <label>1</label>
    </ligand>
</feature>
<accession>A0A9D6V518</accession>
<dbReference type="InterPro" id="IPR010918">
    <property type="entry name" value="PurM-like_C_dom"/>
</dbReference>
<proteinExistence type="inferred from homology"/>
<dbReference type="EMBL" id="JACRDE010000305">
    <property type="protein sequence ID" value="MBI5250106.1"/>
    <property type="molecule type" value="Genomic_DNA"/>
</dbReference>
<dbReference type="CDD" id="cd02194">
    <property type="entry name" value="ThiL"/>
    <property type="match status" value="1"/>
</dbReference>
<protein>
    <recommendedName>
        <fullName evidence="2">Thiamine-monophosphate kinase</fullName>
        <shortName evidence="2">TMP kinase</shortName>
        <shortName evidence="2">Thiamine-phosphate kinase</shortName>
        <ecNumber evidence="2">2.7.4.16</ecNumber>
    </recommendedName>
</protein>
<dbReference type="AlphaFoldDB" id="A0A9D6V518"/>
<dbReference type="Gene3D" id="3.90.650.10">
    <property type="entry name" value="PurM-like C-terminal domain"/>
    <property type="match status" value="1"/>
</dbReference>
<sequence length="333" mass="35542">MKLKEIGEFGFIDRIAPLGSIRASGVIKGIGDDCAVMSVPGDDYLLVTTDLLVEKVHFLLDWASPQVIGAKSLAVNLSDIAACGGEPLDAFISIAVPEYIDVEWLDGFYKGMSEIARQYGVNLLGGDTTASKGHLVINVALTGRVPVDQVLFRHTARPGDILVLTGPTGESAAGTEILLSQAALPEAIFLPLIRSHLEPRPHVSEGRFLAQSGVCNAAIDVSDGLSSDLGHICRDSGVGAVVYQDRLPQSPPLLQAASLLEKDPLSWMLHGGEDYVLLASVKSEGLQDLLASALQNGLFLIPIGETNDTGRMELIRPDDSRADLTAKGWNHFR</sequence>
<dbReference type="GO" id="GO:0009030">
    <property type="term" value="F:thiamine-phosphate kinase activity"/>
    <property type="evidence" value="ECO:0007669"/>
    <property type="project" value="UniProtKB-UniRule"/>
</dbReference>
<dbReference type="InterPro" id="IPR036921">
    <property type="entry name" value="PurM-like_N_sf"/>
</dbReference>
<keyword evidence="2" id="KW-0460">Magnesium</keyword>
<comment type="function">
    <text evidence="2">Catalyzes the ATP-dependent phosphorylation of thiamine-monophosphate (TMP) to form thiamine-pyrophosphate (TPP), the active form of vitamin B1.</text>
</comment>
<comment type="similarity">
    <text evidence="2">Belongs to the thiamine-monophosphate kinase family.</text>
</comment>
<feature type="binding site" evidence="2">
    <location>
        <position position="222"/>
    </location>
    <ligand>
        <name>ATP</name>
        <dbReference type="ChEBI" id="CHEBI:30616"/>
    </ligand>
</feature>
<feature type="binding site" evidence="2">
    <location>
        <position position="33"/>
    </location>
    <ligand>
        <name>Mg(2+)</name>
        <dbReference type="ChEBI" id="CHEBI:18420"/>
        <label>4</label>
    </ligand>
</feature>
<evidence type="ECO:0000256" key="2">
    <source>
        <dbReference type="HAMAP-Rule" id="MF_02128"/>
    </source>
</evidence>
<feature type="binding site" evidence="2">
    <location>
        <position position="33"/>
    </location>
    <ligand>
        <name>Mg(2+)</name>
        <dbReference type="ChEBI" id="CHEBI:18420"/>
        <label>3</label>
    </ligand>
</feature>
<feature type="binding site" evidence="2">
    <location>
        <position position="329"/>
    </location>
    <ligand>
        <name>substrate</name>
    </ligand>
</feature>
<comment type="miscellaneous">
    <text evidence="2">Reaction mechanism of ThiL seems to utilize a direct, inline transfer of the gamma-phosphate of ATP to TMP rather than a phosphorylated enzyme intermediate.</text>
</comment>
<dbReference type="SUPFAM" id="SSF56042">
    <property type="entry name" value="PurM C-terminal domain-like"/>
    <property type="match status" value="1"/>
</dbReference>
<dbReference type="PANTHER" id="PTHR30270">
    <property type="entry name" value="THIAMINE-MONOPHOSPHATE KINASE"/>
    <property type="match status" value="1"/>
</dbReference>
<feature type="binding site" evidence="2">
    <location>
        <position position="48"/>
    </location>
    <ligand>
        <name>Mg(2+)</name>
        <dbReference type="ChEBI" id="CHEBI:18420"/>
        <label>4</label>
    </ligand>
</feature>
<dbReference type="EC" id="2.7.4.16" evidence="2"/>
<feature type="binding site" evidence="2">
    <location>
        <position position="79"/>
    </location>
    <ligand>
        <name>Mg(2+)</name>
        <dbReference type="ChEBI" id="CHEBI:18420"/>
        <label>2</label>
    </ligand>
</feature>
<dbReference type="GO" id="GO:0009228">
    <property type="term" value="P:thiamine biosynthetic process"/>
    <property type="evidence" value="ECO:0007669"/>
    <property type="project" value="UniProtKB-KW"/>
</dbReference>
<comment type="caution">
    <text evidence="5">The sequence shown here is derived from an EMBL/GenBank/DDBJ whole genome shotgun (WGS) entry which is preliminary data.</text>
</comment>
<dbReference type="Pfam" id="PF02769">
    <property type="entry name" value="AIRS_C"/>
    <property type="match status" value="1"/>
</dbReference>
<comment type="catalytic activity">
    <reaction evidence="2">
        <text>thiamine phosphate + ATP = thiamine diphosphate + ADP</text>
        <dbReference type="Rhea" id="RHEA:15913"/>
        <dbReference type="ChEBI" id="CHEBI:30616"/>
        <dbReference type="ChEBI" id="CHEBI:37575"/>
        <dbReference type="ChEBI" id="CHEBI:58937"/>
        <dbReference type="ChEBI" id="CHEBI:456216"/>
        <dbReference type="EC" id="2.7.4.16"/>
    </reaction>
</comment>
<dbReference type="Pfam" id="PF00586">
    <property type="entry name" value="AIRS"/>
    <property type="match status" value="1"/>
</dbReference>
<feature type="binding site" evidence="2">
    <location>
        <position position="223"/>
    </location>
    <ligand>
        <name>Mg(2+)</name>
        <dbReference type="ChEBI" id="CHEBI:18420"/>
        <label>5</label>
    </ligand>
</feature>
<evidence type="ECO:0000313" key="5">
    <source>
        <dbReference type="EMBL" id="MBI5250106.1"/>
    </source>
</evidence>
<gene>
    <name evidence="2 5" type="primary">thiL</name>
    <name evidence="5" type="ORF">HY912_11490</name>
</gene>
<dbReference type="HAMAP" id="MF_02128">
    <property type="entry name" value="TMP_kinase"/>
    <property type="match status" value="1"/>
</dbReference>
<feature type="binding site" evidence="2">
    <location>
        <position position="57"/>
    </location>
    <ligand>
        <name>substrate</name>
    </ligand>
</feature>
<dbReference type="GO" id="GO:0005524">
    <property type="term" value="F:ATP binding"/>
    <property type="evidence" value="ECO:0007669"/>
    <property type="project" value="UniProtKB-UniRule"/>
</dbReference>
<dbReference type="PANTHER" id="PTHR30270:SF0">
    <property type="entry name" value="THIAMINE-MONOPHOSPHATE KINASE"/>
    <property type="match status" value="1"/>
</dbReference>
<name>A0A9D6V518_9BACT</name>
<dbReference type="InterPro" id="IPR036676">
    <property type="entry name" value="PurM-like_C_sf"/>
</dbReference>
<feature type="binding site" evidence="2">
    <location>
        <begin position="126"/>
        <end position="127"/>
    </location>
    <ligand>
        <name>ATP</name>
        <dbReference type="ChEBI" id="CHEBI:30616"/>
    </ligand>
</feature>
<evidence type="ECO:0000256" key="1">
    <source>
        <dbReference type="ARBA" id="ARBA00022977"/>
    </source>
</evidence>
<feature type="domain" description="PurM-like N-terminal" evidence="3">
    <location>
        <begin position="31"/>
        <end position="145"/>
    </location>
</feature>
<feature type="binding site" evidence="2">
    <location>
        <position position="220"/>
    </location>
    <ligand>
        <name>Mg(2+)</name>
        <dbReference type="ChEBI" id="CHEBI:18420"/>
        <label>3</label>
    </ligand>
</feature>
<feature type="binding site" evidence="2">
    <location>
        <position position="50"/>
    </location>
    <ligand>
        <name>Mg(2+)</name>
        <dbReference type="ChEBI" id="CHEBI:18420"/>
        <label>2</label>
    </ligand>
</feature>
<dbReference type="InterPro" id="IPR016188">
    <property type="entry name" value="PurM-like_N"/>
</dbReference>
<dbReference type="Proteomes" id="UP000807825">
    <property type="component" value="Unassembled WGS sequence"/>
</dbReference>
<feature type="binding site" evidence="2">
    <location>
        <position position="50"/>
    </location>
    <ligand>
        <name>Mg(2+)</name>
        <dbReference type="ChEBI" id="CHEBI:18420"/>
        <label>1</label>
    </ligand>
</feature>
<keyword evidence="2 5" id="KW-0418">Kinase</keyword>
<keyword evidence="2" id="KW-0067">ATP-binding</keyword>